<evidence type="ECO:0000313" key="3">
    <source>
        <dbReference type="EMBL" id="KAK1687144.1"/>
    </source>
</evidence>
<gene>
    <name evidence="3" type="ORF">QYE76_047992</name>
</gene>
<name>A0AAD8TPT3_LOLMU</name>
<organism evidence="3 4">
    <name type="scientific">Lolium multiflorum</name>
    <name type="common">Italian ryegrass</name>
    <name type="synonym">Lolium perenne subsp. multiflorum</name>
    <dbReference type="NCBI Taxonomy" id="4521"/>
    <lineage>
        <taxon>Eukaryota</taxon>
        <taxon>Viridiplantae</taxon>
        <taxon>Streptophyta</taxon>
        <taxon>Embryophyta</taxon>
        <taxon>Tracheophyta</taxon>
        <taxon>Spermatophyta</taxon>
        <taxon>Magnoliopsida</taxon>
        <taxon>Liliopsida</taxon>
        <taxon>Poales</taxon>
        <taxon>Poaceae</taxon>
        <taxon>BOP clade</taxon>
        <taxon>Pooideae</taxon>
        <taxon>Poodae</taxon>
        <taxon>Poeae</taxon>
        <taxon>Poeae Chloroplast Group 2 (Poeae type)</taxon>
        <taxon>Loliodinae</taxon>
        <taxon>Loliinae</taxon>
        <taxon>Lolium</taxon>
    </lineage>
</organism>
<feature type="compositionally biased region" description="Basic and acidic residues" evidence="1">
    <location>
        <begin position="42"/>
        <end position="61"/>
    </location>
</feature>
<feature type="domain" description="Transposase (putative) gypsy type" evidence="2">
    <location>
        <begin position="109"/>
        <end position="176"/>
    </location>
</feature>
<feature type="region of interest" description="Disordered" evidence="1">
    <location>
        <begin position="1"/>
        <end position="61"/>
    </location>
</feature>
<evidence type="ECO:0000313" key="4">
    <source>
        <dbReference type="Proteomes" id="UP001231189"/>
    </source>
</evidence>
<proteinExistence type="predicted"/>
<dbReference type="PANTHER" id="PTHR33026">
    <property type="entry name" value="OS06G0360600 PROTEIN"/>
    <property type="match status" value="1"/>
</dbReference>
<reference evidence="3" key="1">
    <citation type="submission" date="2023-07" db="EMBL/GenBank/DDBJ databases">
        <title>A chromosome-level genome assembly of Lolium multiflorum.</title>
        <authorList>
            <person name="Chen Y."/>
            <person name="Copetti D."/>
            <person name="Kolliker R."/>
            <person name="Studer B."/>
        </authorList>
    </citation>
    <scope>NUCLEOTIDE SEQUENCE</scope>
    <source>
        <strain evidence="3">02402/16</strain>
        <tissue evidence="3">Leaf</tissue>
    </source>
</reference>
<comment type="caution">
    <text evidence="3">The sequence shown here is derived from an EMBL/GenBank/DDBJ whole genome shotgun (WGS) entry which is preliminary data.</text>
</comment>
<dbReference type="InterPro" id="IPR007321">
    <property type="entry name" value="Transposase_28"/>
</dbReference>
<dbReference type="EMBL" id="JAUUTY010000002">
    <property type="protein sequence ID" value="KAK1687144.1"/>
    <property type="molecule type" value="Genomic_DNA"/>
</dbReference>
<protein>
    <recommendedName>
        <fullName evidence="2">Transposase (putative) gypsy type domain-containing protein</fullName>
    </recommendedName>
</protein>
<dbReference type="Pfam" id="PF04195">
    <property type="entry name" value="Transposase_28"/>
    <property type="match status" value="1"/>
</dbReference>
<accession>A0AAD8TPT3</accession>
<sequence>MATPISSAPPPLVPVHLEPRKDSGKNIEGSSANPEETAGAEQMEKKVEEAATKKSKARTRDSEAKGKWWPCFTTETELRNLEAEGFLKPGSWRTIPGALSPAPEAGEWVVTKALIERGFSLPPSDFFSEILKAYELQPHHIAANNILAISNHATLCEGHLRITPELPLFQYYFSVKKEKVSQTSTLATCGGVTFKLHPGRVYPHADRHESVRYWSGNFFYLKDVTDPVIRPKRIIGNNYRPYPSANGNGYGNSYGNSYNNNRSVRPGLEAMLKEFISTQTAFNKSVEEKLDKIDILASKVDSLASDVDLLKLKVMPNKDNDNKIVTTTNAIQVRINENIRLMAELHARWEREENEKLAKENNVAKVWTITTTSNDNASHVATPPTINGKIIGVGNVSTPSAKRAKLPETAETACVIKLLKFFKILGTMIPLL</sequence>
<keyword evidence="4" id="KW-1185">Reference proteome</keyword>
<evidence type="ECO:0000256" key="1">
    <source>
        <dbReference type="SAM" id="MobiDB-lite"/>
    </source>
</evidence>
<dbReference type="Proteomes" id="UP001231189">
    <property type="component" value="Unassembled WGS sequence"/>
</dbReference>
<evidence type="ECO:0000259" key="2">
    <source>
        <dbReference type="Pfam" id="PF04195"/>
    </source>
</evidence>
<dbReference type="PANTHER" id="PTHR33026:SF7">
    <property type="entry name" value="OS03G0100275 PROTEIN"/>
    <property type="match status" value="1"/>
</dbReference>
<dbReference type="AlphaFoldDB" id="A0AAD8TPT3"/>